<accession>A0AAW2VYX2</accession>
<dbReference type="EMBL" id="JACGWN010000009">
    <property type="protein sequence ID" value="KAL0434151.1"/>
    <property type="molecule type" value="Genomic_DNA"/>
</dbReference>
<reference evidence="2" key="2">
    <citation type="journal article" date="2024" name="Plant">
        <title>Genomic evolution and insights into agronomic trait innovations of Sesamum species.</title>
        <authorList>
            <person name="Miao H."/>
            <person name="Wang L."/>
            <person name="Qu L."/>
            <person name="Liu H."/>
            <person name="Sun Y."/>
            <person name="Le M."/>
            <person name="Wang Q."/>
            <person name="Wei S."/>
            <person name="Zheng Y."/>
            <person name="Lin W."/>
            <person name="Duan Y."/>
            <person name="Cao H."/>
            <person name="Xiong S."/>
            <person name="Wang X."/>
            <person name="Wei L."/>
            <person name="Li C."/>
            <person name="Ma Q."/>
            <person name="Ju M."/>
            <person name="Zhao R."/>
            <person name="Li G."/>
            <person name="Mu C."/>
            <person name="Tian Q."/>
            <person name="Mei H."/>
            <person name="Zhang T."/>
            <person name="Gao T."/>
            <person name="Zhang H."/>
        </authorList>
    </citation>
    <scope>NUCLEOTIDE SEQUENCE</scope>
    <source>
        <strain evidence="2">KEN1</strain>
    </source>
</reference>
<name>A0AAW2VYX2_9LAMI</name>
<organism evidence="2">
    <name type="scientific">Sesamum latifolium</name>
    <dbReference type="NCBI Taxonomy" id="2727402"/>
    <lineage>
        <taxon>Eukaryota</taxon>
        <taxon>Viridiplantae</taxon>
        <taxon>Streptophyta</taxon>
        <taxon>Embryophyta</taxon>
        <taxon>Tracheophyta</taxon>
        <taxon>Spermatophyta</taxon>
        <taxon>Magnoliopsida</taxon>
        <taxon>eudicotyledons</taxon>
        <taxon>Gunneridae</taxon>
        <taxon>Pentapetalae</taxon>
        <taxon>asterids</taxon>
        <taxon>lamiids</taxon>
        <taxon>Lamiales</taxon>
        <taxon>Pedaliaceae</taxon>
        <taxon>Sesamum</taxon>
    </lineage>
</organism>
<evidence type="ECO:0000313" key="2">
    <source>
        <dbReference type="EMBL" id="KAL0434151.1"/>
    </source>
</evidence>
<sequence length="117" mass="13307">MPTSKGTGQFLDHLPTVLQFGIQPHDLSFQGRDILFQIHHCFSQPRGFILWDRGLPARRRRPSRALRILAHHIHSRTTRSGHNTRLSPMKTRGSDTTSHEAPSAMRGNEHRVASCPQ</sequence>
<comment type="caution">
    <text evidence="2">The sequence shown here is derived from an EMBL/GenBank/DDBJ whole genome shotgun (WGS) entry which is preliminary data.</text>
</comment>
<protein>
    <submittedName>
        <fullName evidence="2">Uncharacterized protein</fullName>
    </submittedName>
</protein>
<reference evidence="2" key="1">
    <citation type="submission" date="2020-06" db="EMBL/GenBank/DDBJ databases">
        <authorList>
            <person name="Li T."/>
            <person name="Hu X."/>
            <person name="Zhang T."/>
            <person name="Song X."/>
            <person name="Zhang H."/>
            <person name="Dai N."/>
            <person name="Sheng W."/>
            <person name="Hou X."/>
            <person name="Wei L."/>
        </authorList>
    </citation>
    <scope>NUCLEOTIDE SEQUENCE</scope>
    <source>
        <strain evidence="2">KEN1</strain>
        <tissue evidence="2">Leaf</tissue>
    </source>
</reference>
<proteinExistence type="predicted"/>
<dbReference type="AlphaFoldDB" id="A0AAW2VYX2"/>
<feature type="region of interest" description="Disordered" evidence="1">
    <location>
        <begin position="73"/>
        <end position="117"/>
    </location>
</feature>
<feature type="compositionally biased region" description="Basic and acidic residues" evidence="1">
    <location>
        <begin position="107"/>
        <end position="117"/>
    </location>
</feature>
<evidence type="ECO:0000256" key="1">
    <source>
        <dbReference type="SAM" id="MobiDB-lite"/>
    </source>
</evidence>
<gene>
    <name evidence="2" type="ORF">Slati_2749400</name>
</gene>